<sequence length="635" mass="71907">MGDGSLIEARVCIETTSNQKITSTALLTQKRVTLGSHPIRLSPFTYDNRYYVFAGCDRPSIIYQAKSRAYYNNINSNEMNYLCGFNAEEYPNSLAMAVDQQLMIGSMNETQKIHIQKVPLNEQPRRVAYNAPQRLYLLATNAITEYPVNVSENRLDFENNFFHPHFNKLVTRLHLLSDQTFEPLFSKTLKPHWFVSRIIAHRFKCDPHATYFIVGCAKAPVADEDVSRGKLNIYLAQSISGNQSNSSNSSSSSVADDTNTIHNGQITLRRVCHRLFKNASPDVIAPLGDNHLVVGVKKPLCACVYESKISLFEWIPSSESERNDYPFTLKCLHTAIGSVRALDIKTHGNLIVVGDIMHSVQMYEFSPRDNTIQEIAHAPNPSWSVCVATYDTNYVVTVDNNHNLFAYMRSANSSTNDERSSLQIIARYHIGTHINVLLKGSLVTESVSSDEFKRELSYEDQKSAEVTSSLITENKESDQKEITQTAHKSKGQKDITWDVSSLKSEYLSKFLFGTSDGSIGVLLSIPKDRFKLLSELEKVLNAYIDGIGNFKLPFSFFVKLHFYHTLFSWVFFGIRHSDWRQVKDKKIFPAVGFVDGDIIQKLLELAPEQQQKIAQEIGVDINTLTLIVEEMIRLH</sequence>
<evidence type="ECO:0000259" key="2">
    <source>
        <dbReference type="Pfam" id="PF03178"/>
    </source>
</evidence>
<dbReference type="InterPro" id="IPR004871">
    <property type="entry name" value="RSE1/DDB1/CPSF1_C"/>
</dbReference>
<dbReference type="EMBL" id="ASPP01005683">
    <property type="protein sequence ID" value="ETO30080.1"/>
    <property type="molecule type" value="Genomic_DNA"/>
</dbReference>
<dbReference type="Gene3D" id="1.10.150.910">
    <property type="match status" value="1"/>
</dbReference>
<protein>
    <submittedName>
        <fullName evidence="4">Uncharacterized protein</fullName>
    </submittedName>
</protein>
<organism evidence="4 5">
    <name type="scientific">Reticulomyxa filosa</name>
    <dbReference type="NCBI Taxonomy" id="46433"/>
    <lineage>
        <taxon>Eukaryota</taxon>
        <taxon>Sar</taxon>
        <taxon>Rhizaria</taxon>
        <taxon>Retaria</taxon>
        <taxon>Foraminifera</taxon>
        <taxon>Monothalamids</taxon>
        <taxon>Reticulomyxidae</taxon>
        <taxon>Reticulomyxa</taxon>
    </lineage>
</organism>
<evidence type="ECO:0000256" key="1">
    <source>
        <dbReference type="SAM" id="MobiDB-lite"/>
    </source>
</evidence>
<dbReference type="Pfam" id="PF23726">
    <property type="entry name" value="Beta-prop_RSE1_2nd"/>
    <property type="match status" value="1"/>
</dbReference>
<gene>
    <name evidence="4" type="ORF">RFI_07039</name>
</gene>
<dbReference type="Gene3D" id="2.130.10.10">
    <property type="entry name" value="YVTN repeat-like/Quinoprotein amine dehydrogenase"/>
    <property type="match status" value="1"/>
</dbReference>
<dbReference type="Proteomes" id="UP000023152">
    <property type="component" value="Unassembled WGS sequence"/>
</dbReference>
<evidence type="ECO:0000313" key="5">
    <source>
        <dbReference type="Proteomes" id="UP000023152"/>
    </source>
</evidence>
<dbReference type="OrthoDB" id="433457at2759"/>
<proteinExistence type="predicted"/>
<evidence type="ECO:0000259" key="3">
    <source>
        <dbReference type="Pfam" id="PF23726"/>
    </source>
</evidence>
<dbReference type="InterPro" id="IPR015943">
    <property type="entry name" value="WD40/YVTN_repeat-like_dom_sf"/>
</dbReference>
<feature type="domain" description="RSE1/DDB1/CPSF1 C-terminal" evidence="2">
    <location>
        <begin position="339"/>
        <end position="603"/>
    </location>
</feature>
<evidence type="ECO:0000313" key="4">
    <source>
        <dbReference type="EMBL" id="ETO30080.1"/>
    </source>
</evidence>
<name>X6NUU8_RETFI</name>
<dbReference type="GO" id="GO:0003676">
    <property type="term" value="F:nucleic acid binding"/>
    <property type="evidence" value="ECO:0007669"/>
    <property type="project" value="InterPro"/>
</dbReference>
<keyword evidence="5" id="KW-1185">Reference proteome</keyword>
<accession>X6NUU8</accession>
<dbReference type="AlphaFoldDB" id="X6NUU8"/>
<dbReference type="InterPro" id="IPR050358">
    <property type="entry name" value="RSE1/DDB1/CFT1"/>
</dbReference>
<dbReference type="Pfam" id="PF03178">
    <property type="entry name" value="CPSF_A"/>
    <property type="match status" value="1"/>
</dbReference>
<feature type="domain" description="RSE1/DDB1/CPSF1 second beta-propeller" evidence="3">
    <location>
        <begin position="22"/>
        <end position="107"/>
    </location>
</feature>
<reference evidence="4 5" key="1">
    <citation type="journal article" date="2013" name="Curr. Biol.">
        <title>The Genome of the Foraminiferan Reticulomyxa filosa.</title>
        <authorList>
            <person name="Glockner G."/>
            <person name="Hulsmann N."/>
            <person name="Schleicher M."/>
            <person name="Noegel A.A."/>
            <person name="Eichinger L."/>
            <person name="Gallinger C."/>
            <person name="Pawlowski J."/>
            <person name="Sierra R."/>
            <person name="Euteneuer U."/>
            <person name="Pillet L."/>
            <person name="Moustafa A."/>
            <person name="Platzer M."/>
            <person name="Groth M."/>
            <person name="Szafranski K."/>
            <person name="Schliwa M."/>
        </authorList>
    </citation>
    <scope>NUCLEOTIDE SEQUENCE [LARGE SCALE GENOMIC DNA]</scope>
</reference>
<dbReference type="PANTHER" id="PTHR10644">
    <property type="entry name" value="DNA REPAIR/RNA PROCESSING CPSF FAMILY"/>
    <property type="match status" value="1"/>
</dbReference>
<dbReference type="GO" id="GO:0005634">
    <property type="term" value="C:nucleus"/>
    <property type="evidence" value="ECO:0007669"/>
    <property type="project" value="InterPro"/>
</dbReference>
<dbReference type="InterPro" id="IPR058543">
    <property type="entry name" value="Beta-prop_RSE1/DDB1/CPSF1_2nd"/>
</dbReference>
<comment type="caution">
    <text evidence="4">The sequence shown here is derived from an EMBL/GenBank/DDBJ whole genome shotgun (WGS) entry which is preliminary data.</text>
</comment>
<feature type="region of interest" description="Disordered" evidence="1">
    <location>
        <begin position="468"/>
        <end position="487"/>
    </location>
</feature>